<dbReference type="RefSeq" id="WP_035458638.1">
    <property type="nucleotide sequence ID" value="NZ_JACIDC010000002.1"/>
</dbReference>
<organism evidence="3 4">
    <name type="scientific">Microvirga flocculans</name>
    <dbReference type="NCBI Taxonomy" id="217168"/>
    <lineage>
        <taxon>Bacteria</taxon>
        <taxon>Pseudomonadati</taxon>
        <taxon>Pseudomonadota</taxon>
        <taxon>Alphaproteobacteria</taxon>
        <taxon>Hyphomicrobiales</taxon>
        <taxon>Methylobacteriaceae</taxon>
        <taxon>Microvirga</taxon>
    </lineage>
</organism>
<evidence type="ECO:0000313" key="3">
    <source>
        <dbReference type="EMBL" id="MBB4039168.1"/>
    </source>
</evidence>
<dbReference type="EMBL" id="JACIDC010000002">
    <property type="protein sequence ID" value="MBB4039168.1"/>
    <property type="molecule type" value="Genomic_DNA"/>
</dbReference>
<proteinExistence type="predicted"/>
<feature type="compositionally biased region" description="Polar residues" evidence="1">
    <location>
        <begin position="23"/>
        <end position="33"/>
    </location>
</feature>
<dbReference type="Pfam" id="PF18557">
    <property type="entry name" value="NepR"/>
    <property type="match status" value="1"/>
</dbReference>
<evidence type="ECO:0000256" key="1">
    <source>
        <dbReference type="SAM" id="MobiDB-lite"/>
    </source>
</evidence>
<dbReference type="AlphaFoldDB" id="A0A7W6N7C6"/>
<protein>
    <recommendedName>
        <fullName evidence="2">Anti-sigma factor NepR domain-containing protein</fullName>
    </recommendedName>
</protein>
<reference evidence="3 4" key="1">
    <citation type="submission" date="2020-08" db="EMBL/GenBank/DDBJ databases">
        <title>Genomic Encyclopedia of Type Strains, Phase IV (KMG-IV): sequencing the most valuable type-strain genomes for metagenomic binning, comparative biology and taxonomic classification.</title>
        <authorList>
            <person name="Goeker M."/>
        </authorList>
    </citation>
    <scope>NUCLEOTIDE SEQUENCE [LARGE SCALE GENOMIC DNA]</scope>
    <source>
        <strain evidence="3 4">DSM 15743</strain>
    </source>
</reference>
<accession>A0A7W6N7C6</accession>
<evidence type="ECO:0000313" key="4">
    <source>
        <dbReference type="Proteomes" id="UP000519439"/>
    </source>
</evidence>
<feature type="domain" description="Anti-sigma factor NepR" evidence="2">
    <location>
        <begin position="34"/>
        <end position="68"/>
    </location>
</feature>
<keyword evidence="4" id="KW-1185">Reference proteome</keyword>
<dbReference type="InterPro" id="IPR041649">
    <property type="entry name" value="NepR"/>
</dbReference>
<evidence type="ECO:0000259" key="2">
    <source>
        <dbReference type="Pfam" id="PF18557"/>
    </source>
</evidence>
<feature type="compositionally biased region" description="Polar residues" evidence="1">
    <location>
        <begin position="1"/>
        <end position="14"/>
    </location>
</feature>
<gene>
    <name evidence="3" type="ORF">GGR34_000803</name>
</gene>
<feature type="region of interest" description="Disordered" evidence="1">
    <location>
        <begin position="1"/>
        <end position="33"/>
    </location>
</feature>
<sequence>MQKKNPNSLPQYTDTEPVPGLNRSGSPALSRSVQAQIGQRLRQFYETLALGEQPVPDRFIEIINRLDEVKREKQQS</sequence>
<dbReference type="Proteomes" id="UP000519439">
    <property type="component" value="Unassembled WGS sequence"/>
</dbReference>
<comment type="caution">
    <text evidence="3">The sequence shown here is derived from an EMBL/GenBank/DDBJ whole genome shotgun (WGS) entry which is preliminary data.</text>
</comment>
<name>A0A7W6N7C6_9HYPH</name>